<sequence>MAPMPTTVVKSKPSAKAAVRCHSSSLTRKGPARPGSSIHVPALPRRLLVCRSSSSEGDSSSSGSSSTETSVDVPVTPPPEPVPASEPDRVVEIPSTQMDLGSAIGSTSSRAGLGYLEEDSAGQQNIFSVEPKVYVQGSATDEARGGGSLIYSAVALAASGALVYIGLGALGGDSPTESIPRGKQLSVFLKEFGEETNTPYFGMPEAVKAAPAPAVVEEAAATEE</sequence>
<evidence type="ECO:0000256" key="1">
    <source>
        <dbReference type="SAM" id="MobiDB-lite"/>
    </source>
</evidence>
<name>A0A6U0EKD6_9CHLO</name>
<dbReference type="AlphaFoldDB" id="A0A6U0EKD6"/>
<evidence type="ECO:0000313" key="4">
    <source>
        <dbReference type="Proteomes" id="UP000660262"/>
    </source>
</evidence>
<dbReference type="EMBL" id="BNJQ01000043">
    <property type="protein sequence ID" value="GHP12563.1"/>
    <property type="molecule type" value="Genomic_DNA"/>
</dbReference>
<feature type="compositionally biased region" description="Pro residues" evidence="1">
    <location>
        <begin position="75"/>
        <end position="84"/>
    </location>
</feature>
<evidence type="ECO:0000313" key="2">
    <source>
        <dbReference type="EMBL" id="CAD8217567.1"/>
    </source>
</evidence>
<dbReference type="Proteomes" id="UP000660262">
    <property type="component" value="Unassembled WGS sequence"/>
</dbReference>
<organism evidence="2">
    <name type="scientific">Pycnococcus provasolii</name>
    <dbReference type="NCBI Taxonomy" id="41880"/>
    <lineage>
        <taxon>Eukaryota</taxon>
        <taxon>Viridiplantae</taxon>
        <taxon>Chlorophyta</taxon>
        <taxon>Pseudoscourfieldiophyceae</taxon>
        <taxon>Pseudoscourfieldiales</taxon>
        <taxon>Pycnococcaceae</taxon>
        <taxon>Pycnococcus</taxon>
    </lineage>
</organism>
<protein>
    <submittedName>
        <fullName evidence="2">Uncharacterized protein</fullName>
    </submittedName>
</protein>
<dbReference type="EMBL" id="HBDW01001490">
    <property type="protein sequence ID" value="CAD8217567.1"/>
    <property type="molecule type" value="Transcribed_RNA"/>
</dbReference>
<feature type="region of interest" description="Disordered" evidence="1">
    <location>
        <begin position="1"/>
        <end position="88"/>
    </location>
</feature>
<gene>
    <name evidence="2" type="ORF">PPRO1472_LOCUS1009</name>
    <name evidence="3" type="ORF">PPROV_001129100</name>
</gene>
<reference evidence="2" key="2">
    <citation type="submission" date="2021-01" db="EMBL/GenBank/DDBJ databases">
        <authorList>
            <person name="Corre E."/>
            <person name="Pelletier E."/>
            <person name="Niang G."/>
            <person name="Scheremetjew M."/>
            <person name="Finn R."/>
            <person name="Kale V."/>
            <person name="Holt S."/>
            <person name="Cochrane G."/>
            <person name="Meng A."/>
            <person name="Brown T."/>
            <person name="Cohen L."/>
        </authorList>
    </citation>
    <scope>NUCLEOTIDE SEQUENCE</scope>
    <source>
        <strain evidence="2">RCC251</strain>
    </source>
</reference>
<keyword evidence="4" id="KW-1185">Reference proteome</keyword>
<feature type="compositionally biased region" description="Low complexity" evidence="1">
    <location>
        <begin position="52"/>
        <end position="74"/>
    </location>
</feature>
<evidence type="ECO:0000313" key="3">
    <source>
        <dbReference type="EMBL" id="GHP12563.1"/>
    </source>
</evidence>
<accession>A0A6U0EKD6</accession>
<dbReference type="OrthoDB" id="513207at2759"/>
<proteinExistence type="predicted"/>
<reference evidence="3" key="1">
    <citation type="submission" date="2020-10" db="EMBL/GenBank/DDBJ databases">
        <title>Unveiling of a novel bifunctional photoreceptor, Dualchrome1, isolated from a cosmopolitan green alga.</title>
        <authorList>
            <person name="Suzuki S."/>
            <person name="Kawachi M."/>
        </authorList>
    </citation>
    <scope>NUCLEOTIDE SEQUENCE</scope>
    <source>
        <strain evidence="3">NIES 2893</strain>
    </source>
</reference>